<dbReference type="GO" id="GO:0016787">
    <property type="term" value="F:hydrolase activity"/>
    <property type="evidence" value="ECO:0007669"/>
    <property type="project" value="UniProtKB-KW"/>
</dbReference>
<dbReference type="InterPro" id="IPR051558">
    <property type="entry name" value="Metallophosphoesterase_PAP"/>
</dbReference>
<dbReference type="InterPro" id="IPR029052">
    <property type="entry name" value="Metallo-depent_PP-like"/>
</dbReference>
<proteinExistence type="predicted"/>
<sequence length="866" mass="94744">RAEALKKFRRLGTKPLPALLPDNGDPEDVHIFVIGDWGTYPGTGINMASDWTEQMWNTHCFRGARSPQHWKEAKANGYTTAAKVTRSWGGGRPICGSMHLECSWDKGGASKNNRCNPDHDAFWRDHYAQQNVATSMTDLARERKPSFIINTADNFYYAGVESTTDPLWSMMFEELYPDQSLQIPWLGSLGNHDYGGHTCDVCLWPKIGHRDNRRDSPCSQAMIDYDTEHDWQWPNNKKVRWVLPMKGENRWYMKSFDFKKGNVTIDVFVIDTNKAHVSSQCHSSCPDSVAPKCVSFFMQLWTRQRAWLLPALEQSTANWKMVVGHAPPENFEESLMEEMRDRGVSVFMAGHVHQLRHDRHPSGIEVIVSGSGGGYQSAGGGTSYTLHETQDYGFATIHAQWDKLTVEYVNDQGRVLWDPIVIPKVDLVQEGLLKKLREAAIKSDVPATKDAIGKAKAHGVDDSYIYAAAMAGVKAFEATGGMTWVHMEPKLMKAGAATTSAILASWTTEESLPTEVTKLAVPARCCTPMTVPHSQTVLCDSTKELCSSQQMAKNARGAGAAAMLWVSKEQAQADSQDAEAFDIPVASIPKSFVLDVPSWLGNQDEEIFITFTGGEKGYEKSLDAARTAGVPETIIEAAILAAKQRRAEEHVQAAMATTDQQVIKAALAMAEEFGAESDLIEQVQPQPEPAGLKRAVATLAADLGLGKSTGDHILEARRKLAILILQDSLASADQNCKDFNAVHDMIQQAKALEVGPTDKAEGCRKDLAVTALNAALELGSACKDPLSVAVSWCKLAGGLDSRIEDAEKKCDKEVAAASRRTLLIVLVLLVLLGAGAGVVLYSKRRPQAPPQPSPGGIELLEAESAS</sequence>
<feature type="domain" description="Calcineurin-like phosphoesterase" evidence="5">
    <location>
        <begin position="136"/>
        <end position="354"/>
    </location>
</feature>
<feature type="region of interest" description="Disordered" evidence="3">
    <location>
        <begin position="845"/>
        <end position="866"/>
    </location>
</feature>
<evidence type="ECO:0000256" key="4">
    <source>
        <dbReference type="SAM" id="Phobius"/>
    </source>
</evidence>
<keyword evidence="7" id="KW-1185">Reference proteome</keyword>
<comment type="caution">
    <text evidence="6">The sequence shown here is derived from an EMBL/GenBank/DDBJ whole genome shotgun (WGS) entry which is preliminary data.</text>
</comment>
<dbReference type="InterPro" id="IPR004843">
    <property type="entry name" value="Calcineurin-like_PHP"/>
</dbReference>
<dbReference type="Gene3D" id="3.60.21.10">
    <property type="match status" value="1"/>
</dbReference>
<dbReference type="AlphaFoldDB" id="A0AA36I5T1"/>
<dbReference type="PANTHER" id="PTHR10161">
    <property type="entry name" value="TARTRATE-RESISTANT ACID PHOSPHATASE TYPE 5"/>
    <property type="match status" value="1"/>
</dbReference>
<reference evidence="6" key="1">
    <citation type="submission" date="2023-08" db="EMBL/GenBank/DDBJ databases">
        <authorList>
            <person name="Chen Y."/>
            <person name="Shah S."/>
            <person name="Dougan E. K."/>
            <person name="Thang M."/>
            <person name="Chan C."/>
        </authorList>
    </citation>
    <scope>NUCLEOTIDE SEQUENCE</scope>
</reference>
<evidence type="ECO:0000313" key="6">
    <source>
        <dbReference type="EMBL" id="CAJ1381500.1"/>
    </source>
</evidence>
<evidence type="ECO:0000256" key="3">
    <source>
        <dbReference type="SAM" id="MobiDB-lite"/>
    </source>
</evidence>
<evidence type="ECO:0000313" key="7">
    <source>
        <dbReference type="Proteomes" id="UP001178507"/>
    </source>
</evidence>
<feature type="non-terminal residue" evidence="6">
    <location>
        <position position="1"/>
    </location>
</feature>
<keyword evidence="4" id="KW-1133">Transmembrane helix</keyword>
<keyword evidence="1" id="KW-0732">Signal</keyword>
<evidence type="ECO:0000256" key="2">
    <source>
        <dbReference type="ARBA" id="ARBA00022801"/>
    </source>
</evidence>
<keyword evidence="2" id="KW-0378">Hydrolase</keyword>
<protein>
    <recommendedName>
        <fullName evidence="5">Calcineurin-like phosphoesterase domain-containing protein</fullName>
    </recommendedName>
</protein>
<feature type="transmembrane region" description="Helical" evidence="4">
    <location>
        <begin position="822"/>
        <end position="841"/>
    </location>
</feature>
<dbReference type="EMBL" id="CAUJNA010000815">
    <property type="protein sequence ID" value="CAJ1381500.1"/>
    <property type="molecule type" value="Genomic_DNA"/>
</dbReference>
<accession>A0AA36I5T1</accession>
<gene>
    <name evidence="6" type="ORF">EVOR1521_LOCUS9169</name>
</gene>
<keyword evidence="4" id="KW-0812">Transmembrane</keyword>
<dbReference type="Pfam" id="PF00149">
    <property type="entry name" value="Metallophos"/>
    <property type="match status" value="1"/>
</dbReference>
<dbReference type="Proteomes" id="UP001178507">
    <property type="component" value="Unassembled WGS sequence"/>
</dbReference>
<name>A0AA36I5T1_9DINO</name>
<keyword evidence="4" id="KW-0472">Membrane</keyword>
<evidence type="ECO:0000256" key="1">
    <source>
        <dbReference type="ARBA" id="ARBA00022729"/>
    </source>
</evidence>
<dbReference type="PANTHER" id="PTHR10161:SF14">
    <property type="entry name" value="TARTRATE-RESISTANT ACID PHOSPHATASE TYPE 5"/>
    <property type="match status" value="1"/>
</dbReference>
<dbReference type="SUPFAM" id="SSF56300">
    <property type="entry name" value="Metallo-dependent phosphatases"/>
    <property type="match status" value="1"/>
</dbReference>
<evidence type="ECO:0000259" key="5">
    <source>
        <dbReference type="Pfam" id="PF00149"/>
    </source>
</evidence>
<organism evidence="6 7">
    <name type="scientific">Effrenium voratum</name>
    <dbReference type="NCBI Taxonomy" id="2562239"/>
    <lineage>
        <taxon>Eukaryota</taxon>
        <taxon>Sar</taxon>
        <taxon>Alveolata</taxon>
        <taxon>Dinophyceae</taxon>
        <taxon>Suessiales</taxon>
        <taxon>Symbiodiniaceae</taxon>
        <taxon>Effrenium</taxon>
    </lineage>
</organism>